<gene>
    <name evidence="3" type="ORF">ISF6_0012</name>
</gene>
<accession>A0A0K8NT40</accession>
<protein>
    <submittedName>
        <fullName evidence="3">Uncharacterized protein</fullName>
    </submittedName>
</protein>
<name>A0A0K8NT40_PISS1</name>
<dbReference type="RefSeq" id="WP_197284502.1">
    <property type="nucleotide sequence ID" value="NZ_BBYR01000001.1"/>
</dbReference>
<feature type="region of interest" description="Disordered" evidence="1">
    <location>
        <begin position="100"/>
        <end position="124"/>
    </location>
</feature>
<sequence>MRAAALAAALLLGAAPMAGAGSLPSAATAASAAPGAAPSPVAEIAAPTPDGEDALRYIAFVEEPTAGCVARMGRQVQVRSTHPTRTLRVWLDRVHMGVGTGDRSRSDLAPGAAPEPLGCSRTSSGDQSWRIVRAVFLP</sequence>
<proteinExistence type="predicted"/>
<dbReference type="STRING" id="1547922.ISF6_0012"/>
<comment type="caution">
    <text evidence="3">The sequence shown here is derived from an EMBL/GenBank/DDBJ whole genome shotgun (WGS) entry which is preliminary data.</text>
</comment>
<dbReference type="Proteomes" id="UP000037660">
    <property type="component" value="Unassembled WGS sequence"/>
</dbReference>
<reference evidence="4" key="1">
    <citation type="submission" date="2015-07" db="EMBL/GenBank/DDBJ databases">
        <title>Discovery of a poly(ethylene terephthalate assimilation.</title>
        <authorList>
            <person name="Yoshida S."/>
            <person name="Hiraga K."/>
            <person name="Takehana T."/>
            <person name="Taniguchi I."/>
            <person name="Yamaji H."/>
            <person name="Maeda Y."/>
            <person name="Toyohara K."/>
            <person name="Miyamoto K."/>
            <person name="Kimura Y."/>
            <person name="Oda K."/>
        </authorList>
    </citation>
    <scope>NUCLEOTIDE SEQUENCE [LARGE SCALE GENOMIC DNA]</scope>
    <source>
        <strain evidence="4">NBRC 110686 / TISTR 2288 / 201-F6</strain>
    </source>
</reference>
<feature type="chain" id="PRO_5005513335" evidence="2">
    <location>
        <begin position="21"/>
        <end position="138"/>
    </location>
</feature>
<evidence type="ECO:0000313" key="3">
    <source>
        <dbReference type="EMBL" id="GAP33566.1"/>
    </source>
</evidence>
<dbReference type="EMBL" id="BBYR01000001">
    <property type="protein sequence ID" value="GAP33566.1"/>
    <property type="molecule type" value="Genomic_DNA"/>
</dbReference>
<evidence type="ECO:0000256" key="2">
    <source>
        <dbReference type="SAM" id="SignalP"/>
    </source>
</evidence>
<reference evidence="3 4" key="2">
    <citation type="journal article" date="2016" name="Science">
        <title>A bacterium that degrades and assimilates poly(ethylene terephthalate).</title>
        <authorList>
            <person name="Yoshida S."/>
            <person name="Hiraga K."/>
            <person name="Takehana T."/>
            <person name="Taniguchi I."/>
            <person name="Yamaji H."/>
            <person name="Maeda Y."/>
            <person name="Toyohara K."/>
            <person name="Miyamoto K."/>
            <person name="Kimura Y."/>
            <person name="Oda K."/>
        </authorList>
    </citation>
    <scope>NUCLEOTIDE SEQUENCE [LARGE SCALE GENOMIC DNA]</scope>
    <source>
        <strain evidence="4">NBRC 110686 / TISTR 2288 / 201-F6</strain>
    </source>
</reference>
<evidence type="ECO:0000256" key="1">
    <source>
        <dbReference type="SAM" id="MobiDB-lite"/>
    </source>
</evidence>
<dbReference type="AlphaFoldDB" id="A0A0K8NT40"/>
<evidence type="ECO:0000313" key="4">
    <source>
        <dbReference type="Proteomes" id="UP000037660"/>
    </source>
</evidence>
<keyword evidence="2" id="KW-0732">Signal</keyword>
<keyword evidence="4" id="KW-1185">Reference proteome</keyword>
<organism evidence="3 4">
    <name type="scientific">Piscinibacter sakaiensis</name>
    <name type="common">Ideonella sakaiensis</name>
    <dbReference type="NCBI Taxonomy" id="1547922"/>
    <lineage>
        <taxon>Bacteria</taxon>
        <taxon>Pseudomonadati</taxon>
        <taxon>Pseudomonadota</taxon>
        <taxon>Betaproteobacteria</taxon>
        <taxon>Burkholderiales</taxon>
        <taxon>Sphaerotilaceae</taxon>
        <taxon>Piscinibacter</taxon>
    </lineage>
</organism>
<feature type="signal peptide" evidence="2">
    <location>
        <begin position="1"/>
        <end position="20"/>
    </location>
</feature>